<proteinExistence type="predicted"/>
<dbReference type="InterPro" id="IPR012347">
    <property type="entry name" value="Ferritin-like"/>
</dbReference>
<evidence type="ECO:0000313" key="5">
    <source>
        <dbReference type="Proteomes" id="UP000318336"/>
    </source>
</evidence>
<comment type="caution">
    <text evidence="4">The sequence shown here is derived from an EMBL/GenBank/DDBJ whole genome shotgun (WGS) entry which is preliminary data.</text>
</comment>
<evidence type="ECO:0000256" key="1">
    <source>
        <dbReference type="SAM" id="MobiDB-lite"/>
    </source>
</evidence>
<feature type="signal peptide" evidence="2">
    <location>
        <begin position="1"/>
        <end position="21"/>
    </location>
</feature>
<evidence type="ECO:0000256" key="2">
    <source>
        <dbReference type="SAM" id="SignalP"/>
    </source>
</evidence>
<dbReference type="AlphaFoldDB" id="A0A542XGC1"/>
<dbReference type="PANTHER" id="PTHR36933:SF1">
    <property type="entry name" value="SLL0788 PROTEIN"/>
    <property type="match status" value="1"/>
</dbReference>
<dbReference type="EMBL" id="VFOK01000001">
    <property type="protein sequence ID" value="TQL34868.1"/>
    <property type="molecule type" value="Genomic_DNA"/>
</dbReference>
<dbReference type="PANTHER" id="PTHR36933">
    <property type="entry name" value="SLL0788 PROTEIN"/>
    <property type="match status" value="1"/>
</dbReference>
<feature type="chain" id="PRO_5038839663" evidence="2">
    <location>
        <begin position="22"/>
        <end position="203"/>
    </location>
</feature>
<dbReference type="PROSITE" id="PS51257">
    <property type="entry name" value="PROKAR_LIPOPROTEIN"/>
    <property type="match status" value="1"/>
</dbReference>
<reference evidence="4 5" key="1">
    <citation type="submission" date="2019-06" db="EMBL/GenBank/DDBJ databases">
        <title>Sequencing the genomes of 1000 actinobacteria strains.</title>
        <authorList>
            <person name="Klenk H.-P."/>
        </authorList>
    </citation>
    <scope>NUCLEOTIDE SEQUENCE [LARGE SCALE GENOMIC DNA]</scope>
    <source>
        <strain evidence="4 5">DSM 24617</strain>
    </source>
</reference>
<evidence type="ECO:0000259" key="3">
    <source>
        <dbReference type="Pfam" id="PF03713"/>
    </source>
</evidence>
<dbReference type="InterPro" id="IPR005183">
    <property type="entry name" value="DUF305_CopM-like"/>
</dbReference>
<dbReference type="RefSeq" id="WP_236022169.1">
    <property type="nucleotide sequence ID" value="NZ_CAJTBP010000001.1"/>
</dbReference>
<keyword evidence="5" id="KW-1185">Reference proteome</keyword>
<keyword evidence="2" id="KW-0732">Signal</keyword>
<name>A0A542XGC1_9MICO</name>
<gene>
    <name evidence="4" type="ORF">FB554_3050</name>
</gene>
<organism evidence="4 5">
    <name type="scientific">Barrientosiimonas humi</name>
    <dbReference type="NCBI Taxonomy" id="999931"/>
    <lineage>
        <taxon>Bacteria</taxon>
        <taxon>Bacillati</taxon>
        <taxon>Actinomycetota</taxon>
        <taxon>Actinomycetes</taxon>
        <taxon>Micrococcales</taxon>
        <taxon>Dermacoccaceae</taxon>
        <taxon>Barrientosiimonas</taxon>
    </lineage>
</organism>
<protein>
    <submittedName>
        <fullName evidence="4">Uncharacterized protein (DUF305 family)</fullName>
    </submittedName>
</protein>
<accession>A0A542XGC1</accession>
<sequence length="203" mass="21675">MPRRTSLVATTALLTGSLLLAGCGSGDSSTGAGGSQSSGHDMSTMDSSSSAPADSGRQGDVMFAQMMIPHHQQAIEMADIALRKPSSSAQVKKLATDIRKAQGPEITTMTGWLKSWGAPTSMPGGHDMSGMMSPAEMDGLKKAEGPEFDRQWLTMMIKHHRGAVQMAQDVNKTTNNPDVRTMANGIIKSQNAEIRTMERLLKK</sequence>
<dbReference type="Pfam" id="PF03713">
    <property type="entry name" value="DUF305"/>
    <property type="match status" value="1"/>
</dbReference>
<feature type="compositionally biased region" description="Polar residues" evidence="1">
    <location>
        <begin position="40"/>
        <end position="52"/>
    </location>
</feature>
<feature type="region of interest" description="Disordered" evidence="1">
    <location>
        <begin position="25"/>
        <end position="57"/>
    </location>
</feature>
<evidence type="ECO:0000313" key="4">
    <source>
        <dbReference type="EMBL" id="TQL34868.1"/>
    </source>
</evidence>
<dbReference type="Gene3D" id="1.20.1260.10">
    <property type="match status" value="1"/>
</dbReference>
<dbReference type="Proteomes" id="UP000318336">
    <property type="component" value="Unassembled WGS sequence"/>
</dbReference>
<feature type="domain" description="DUF305" evidence="3">
    <location>
        <begin position="60"/>
        <end position="201"/>
    </location>
</feature>